<sequence length="303" mass="31403">MRPNPLHLLLVPALSLLTGCGALTLKADPALSARTLAAPAAAMPAGTGETQDNTAKGLRLARLLRDQGRPQAAAEVYAQLEARNALKALELLEYASVAAPVQGAQDSLALFGRARRALSKEGGTLAPAAHAALCGGLGRARLALGQTDAALGDFDCVLAADPDNVAALNAKGVLLDARGRHAEARALFAHAIEQDPADLRVLNNLALSHLAAGETAEAVRLLAQTEAPQMPALRLNLALAYAIEGQRDDARRTLESFMPAALAKRALEAFEARSQRIAQGAPVGSELLAASRQALALQEADAP</sequence>
<dbReference type="OrthoDB" id="9814366at2"/>
<comment type="caution">
    <text evidence="1">The sequence shown here is derived from an EMBL/GenBank/DDBJ whole genome shotgun (WGS) entry which is preliminary data.</text>
</comment>
<reference evidence="1 2" key="1">
    <citation type="submission" date="2019-04" db="EMBL/GenBank/DDBJ databases">
        <title>Azoarcus nasutitermitis sp. nov. isolated from termite nest.</title>
        <authorList>
            <person name="Lin S.-Y."/>
            <person name="Hameed A."/>
            <person name="Hsu Y.-H."/>
            <person name="Young C.-C."/>
        </authorList>
    </citation>
    <scope>NUCLEOTIDE SEQUENCE [LARGE SCALE GENOMIC DNA]</scope>
    <source>
        <strain evidence="1 2">CC-YHH838</strain>
    </source>
</reference>
<protein>
    <submittedName>
        <fullName evidence="1">Tetratricopeptide repeat protein</fullName>
    </submittedName>
</protein>
<dbReference type="InterPro" id="IPR011990">
    <property type="entry name" value="TPR-like_helical_dom_sf"/>
</dbReference>
<dbReference type="PROSITE" id="PS51257">
    <property type="entry name" value="PROKAR_LIPOPROTEIN"/>
    <property type="match status" value="1"/>
</dbReference>
<dbReference type="Gene3D" id="1.25.40.10">
    <property type="entry name" value="Tetratricopeptide repeat domain"/>
    <property type="match status" value="1"/>
</dbReference>
<dbReference type="SUPFAM" id="SSF48452">
    <property type="entry name" value="TPR-like"/>
    <property type="match status" value="1"/>
</dbReference>
<dbReference type="Pfam" id="PF13374">
    <property type="entry name" value="TPR_10"/>
    <property type="match status" value="1"/>
</dbReference>
<dbReference type="Pfam" id="PF13432">
    <property type="entry name" value="TPR_16"/>
    <property type="match status" value="1"/>
</dbReference>
<dbReference type="InterPro" id="IPR011717">
    <property type="entry name" value="TPR-4"/>
</dbReference>
<dbReference type="EMBL" id="SSOC01000001">
    <property type="protein sequence ID" value="THF67246.1"/>
    <property type="molecule type" value="Genomic_DNA"/>
</dbReference>
<accession>A0A4S4B602</accession>
<dbReference type="Pfam" id="PF07721">
    <property type="entry name" value="TPR_4"/>
    <property type="match status" value="1"/>
</dbReference>
<name>A0A4S4B602_9RHOO</name>
<dbReference type="AlphaFoldDB" id="A0A4S4B602"/>
<dbReference type="GO" id="GO:0042802">
    <property type="term" value="F:identical protein binding"/>
    <property type="evidence" value="ECO:0007669"/>
    <property type="project" value="InterPro"/>
</dbReference>
<keyword evidence="2" id="KW-1185">Reference proteome</keyword>
<organism evidence="1 2">
    <name type="scientific">Pseudothauera nasutitermitis</name>
    <dbReference type="NCBI Taxonomy" id="2565930"/>
    <lineage>
        <taxon>Bacteria</taxon>
        <taxon>Pseudomonadati</taxon>
        <taxon>Pseudomonadota</taxon>
        <taxon>Betaproteobacteria</taxon>
        <taxon>Rhodocyclales</taxon>
        <taxon>Zoogloeaceae</taxon>
        <taxon>Pseudothauera</taxon>
    </lineage>
</organism>
<dbReference type="Proteomes" id="UP000308430">
    <property type="component" value="Unassembled WGS sequence"/>
</dbReference>
<proteinExistence type="predicted"/>
<dbReference type="SMART" id="SM00028">
    <property type="entry name" value="TPR"/>
    <property type="match status" value="2"/>
</dbReference>
<gene>
    <name evidence="1" type="ORF">E6C76_02390</name>
</gene>
<dbReference type="RefSeq" id="WP_136346655.1">
    <property type="nucleotide sequence ID" value="NZ_SSOC01000001.1"/>
</dbReference>
<dbReference type="InterPro" id="IPR019734">
    <property type="entry name" value="TPR_rpt"/>
</dbReference>
<evidence type="ECO:0000313" key="2">
    <source>
        <dbReference type="Proteomes" id="UP000308430"/>
    </source>
</evidence>
<evidence type="ECO:0000313" key="1">
    <source>
        <dbReference type="EMBL" id="THF67246.1"/>
    </source>
</evidence>